<dbReference type="AlphaFoldDB" id="A0A6J6LWF1"/>
<protein>
    <submittedName>
        <fullName evidence="1">Unannotated protein</fullName>
    </submittedName>
</protein>
<organism evidence="1">
    <name type="scientific">freshwater metagenome</name>
    <dbReference type="NCBI Taxonomy" id="449393"/>
    <lineage>
        <taxon>unclassified sequences</taxon>
        <taxon>metagenomes</taxon>
        <taxon>ecological metagenomes</taxon>
    </lineage>
</organism>
<sequence length="49" mass="5363">MRIAWFEFTAADAIYYVPQVLGGGATATTDQIKPEFSRESIVGVGQLTR</sequence>
<dbReference type="EMBL" id="CAEZWW010000027">
    <property type="protein sequence ID" value="CAB4666091.1"/>
    <property type="molecule type" value="Genomic_DNA"/>
</dbReference>
<gene>
    <name evidence="1" type="ORF">UFOPK2310_00360</name>
</gene>
<reference evidence="1" key="1">
    <citation type="submission" date="2020-05" db="EMBL/GenBank/DDBJ databases">
        <authorList>
            <person name="Chiriac C."/>
            <person name="Salcher M."/>
            <person name="Ghai R."/>
            <person name="Kavagutti S V."/>
        </authorList>
    </citation>
    <scope>NUCLEOTIDE SEQUENCE</scope>
</reference>
<proteinExistence type="predicted"/>
<name>A0A6J6LWF1_9ZZZZ</name>
<accession>A0A6J6LWF1</accession>
<evidence type="ECO:0000313" key="1">
    <source>
        <dbReference type="EMBL" id="CAB4666091.1"/>
    </source>
</evidence>